<feature type="region of interest" description="Disordered" evidence="2">
    <location>
        <begin position="542"/>
        <end position="574"/>
    </location>
</feature>
<dbReference type="Gene3D" id="3.30.450.40">
    <property type="match status" value="2"/>
</dbReference>
<dbReference type="SMART" id="SM00065">
    <property type="entry name" value="GAF"/>
    <property type="match status" value="2"/>
</dbReference>
<evidence type="ECO:0000256" key="1">
    <source>
        <dbReference type="ARBA" id="ARBA00022801"/>
    </source>
</evidence>
<sequence>MGARDPQRLDDFGPLTLPFPELPRMELEKLLGDVAARAQDVLATQGRLRALLRAHAMVASELSLQVVLQHIVTAARELVESRYAALGVIGEHGLLDEFVHTGMDAELIERIGELPRGRGILGLLTRRAEPIRLADLNSHPDAAGFPPGHPPMDSFLGVPVRIRDRIFGNLYLTGSVNGEFSAEDEQLAVALAATAGVAIDNARRFAESEQRRTWLTASTEITQRLFAGDDARPLDLVLRHAQEGASADFATLALLSEAGRVEVTAAIGVLAEHVLGTVVDLDGSLAGQVVRSGIPSLTDDYAAAGFADLPVPIGSVVVVPLSAGQRVMGVLSVGRLAGRRGFTRADMGHLAGFASHAGVAIELQRVRVEKQAVRIVDEHDRIGSSLNEHVSGKLHAVATGLQGLASASTRPAVRDRLTAYIAVLDDTIGRIQATVYDLDPRSHETENLRERLLTVIDTAGSVLGFDVETSFVGSLAAVPPTVVDDAVAIVEDALSEITRQADATAVEIQISIVSELLTLDVVDNGVTMAAVGRVVTPGPSGCRSGAGTLGQSTSANGSTHLTWTVPLPRREGEN</sequence>
<protein>
    <recommendedName>
        <fullName evidence="3">GAF domain-containing protein</fullName>
    </recommendedName>
</protein>
<dbReference type="SUPFAM" id="SSF55781">
    <property type="entry name" value="GAF domain-like"/>
    <property type="match status" value="2"/>
</dbReference>
<dbReference type="InterPro" id="IPR029016">
    <property type="entry name" value="GAF-like_dom_sf"/>
</dbReference>
<feature type="compositionally biased region" description="Polar residues" evidence="2">
    <location>
        <begin position="549"/>
        <end position="562"/>
    </location>
</feature>
<keyword evidence="5" id="KW-1185">Reference proteome</keyword>
<dbReference type="InterPro" id="IPR052016">
    <property type="entry name" value="Bact_Sigma-Reg"/>
</dbReference>
<dbReference type="PANTHER" id="PTHR43156:SF2">
    <property type="entry name" value="STAGE II SPORULATION PROTEIN E"/>
    <property type="match status" value="1"/>
</dbReference>
<evidence type="ECO:0000259" key="3">
    <source>
        <dbReference type="SMART" id="SM00065"/>
    </source>
</evidence>
<gene>
    <name evidence="4" type="ORF">AA23TX_06694</name>
</gene>
<accession>A0A6I8LYQ3</accession>
<dbReference type="GO" id="GO:0016791">
    <property type="term" value="F:phosphatase activity"/>
    <property type="evidence" value="ECO:0007669"/>
    <property type="project" value="TreeGrafter"/>
</dbReference>
<name>A0A6I8LYQ3_9PSEU</name>
<reference evidence="4 5" key="1">
    <citation type="submission" date="2019-09" db="EMBL/GenBank/DDBJ databases">
        <authorList>
            <person name="Leyn A S."/>
        </authorList>
    </citation>
    <scope>NUCLEOTIDE SEQUENCE [LARGE SCALE GENOMIC DNA]</scope>
    <source>
        <strain evidence="4">AA231_1</strain>
    </source>
</reference>
<evidence type="ECO:0000313" key="4">
    <source>
        <dbReference type="EMBL" id="VVJ21673.1"/>
    </source>
</evidence>
<proteinExistence type="predicted"/>
<dbReference type="PANTHER" id="PTHR43156">
    <property type="entry name" value="STAGE II SPORULATION PROTEIN E-RELATED"/>
    <property type="match status" value="1"/>
</dbReference>
<feature type="domain" description="GAF" evidence="3">
    <location>
        <begin position="229"/>
        <end position="371"/>
    </location>
</feature>
<feature type="domain" description="GAF" evidence="3">
    <location>
        <begin position="63"/>
        <end position="209"/>
    </location>
</feature>
<dbReference type="InterPro" id="IPR036890">
    <property type="entry name" value="HATPase_C_sf"/>
</dbReference>
<keyword evidence="1" id="KW-0378">Hydrolase</keyword>
<organism evidence="4 5">
    <name type="scientific">Amycolatopsis camponoti</name>
    <dbReference type="NCBI Taxonomy" id="2606593"/>
    <lineage>
        <taxon>Bacteria</taxon>
        <taxon>Bacillati</taxon>
        <taxon>Actinomycetota</taxon>
        <taxon>Actinomycetes</taxon>
        <taxon>Pseudonocardiales</taxon>
        <taxon>Pseudonocardiaceae</taxon>
        <taxon>Amycolatopsis</taxon>
    </lineage>
</organism>
<dbReference type="InterPro" id="IPR003018">
    <property type="entry name" value="GAF"/>
</dbReference>
<dbReference type="RefSeq" id="WP_196425625.1">
    <property type="nucleotide sequence ID" value="NZ_CABVGP010000002.1"/>
</dbReference>
<dbReference type="AlphaFoldDB" id="A0A6I8LYQ3"/>
<dbReference type="Pfam" id="PF13185">
    <property type="entry name" value="GAF_2"/>
    <property type="match status" value="2"/>
</dbReference>
<dbReference type="Proteomes" id="UP000399805">
    <property type="component" value="Unassembled WGS sequence"/>
</dbReference>
<dbReference type="Gene3D" id="3.30.565.10">
    <property type="entry name" value="Histidine kinase-like ATPase, C-terminal domain"/>
    <property type="match status" value="1"/>
</dbReference>
<dbReference type="EMBL" id="CABVGP010000002">
    <property type="protein sequence ID" value="VVJ21673.1"/>
    <property type="molecule type" value="Genomic_DNA"/>
</dbReference>
<evidence type="ECO:0000313" key="5">
    <source>
        <dbReference type="Proteomes" id="UP000399805"/>
    </source>
</evidence>
<evidence type="ECO:0000256" key="2">
    <source>
        <dbReference type="SAM" id="MobiDB-lite"/>
    </source>
</evidence>